<evidence type="ECO:0000313" key="1">
    <source>
        <dbReference type="EMBL" id="EHM39137.1"/>
    </source>
</evidence>
<gene>
    <name evidence="1" type="ORF">HMPREF0080_01639</name>
</gene>
<dbReference type="PATRIC" id="fig|861450.3.peg.1513"/>
<dbReference type="RefSeq" id="WP_006790606.1">
    <property type="nucleotide sequence ID" value="NZ_JH417605.1"/>
</dbReference>
<proteinExistence type="predicted"/>
<dbReference type="STRING" id="861450.HMPREF0080_01639"/>
<organism evidence="1 2">
    <name type="scientific">Anaeroglobus geminatus F0357</name>
    <dbReference type="NCBI Taxonomy" id="861450"/>
    <lineage>
        <taxon>Bacteria</taxon>
        <taxon>Bacillati</taxon>
        <taxon>Bacillota</taxon>
        <taxon>Negativicutes</taxon>
        <taxon>Veillonellales</taxon>
        <taxon>Veillonellaceae</taxon>
        <taxon>Anaeroglobus</taxon>
    </lineage>
</organism>
<evidence type="ECO:0000313" key="2">
    <source>
        <dbReference type="Proteomes" id="UP000005481"/>
    </source>
</evidence>
<dbReference type="Proteomes" id="UP000005481">
    <property type="component" value="Unassembled WGS sequence"/>
</dbReference>
<reference evidence="1 2" key="1">
    <citation type="submission" date="2011-08" db="EMBL/GenBank/DDBJ databases">
        <authorList>
            <person name="Weinstock G."/>
            <person name="Sodergren E."/>
            <person name="Clifton S."/>
            <person name="Fulton L."/>
            <person name="Fulton B."/>
            <person name="Courtney L."/>
            <person name="Fronick C."/>
            <person name="Harrison M."/>
            <person name="Strong C."/>
            <person name="Farmer C."/>
            <person name="Delahaunty K."/>
            <person name="Markovic C."/>
            <person name="Hall O."/>
            <person name="Minx P."/>
            <person name="Tomlinson C."/>
            <person name="Mitreva M."/>
            <person name="Hou S."/>
            <person name="Chen J."/>
            <person name="Wollam A."/>
            <person name="Pepin K.H."/>
            <person name="Johnson M."/>
            <person name="Bhonagiri V."/>
            <person name="Zhang X."/>
            <person name="Suruliraj S."/>
            <person name="Warren W."/>
            <person name="Chinwalla A."/>
            <person name="Mardis E.R."/>
            <person name="Wilson R.K."/>
        </authorList>
    </citation>
    <scope>NUCLEOTIDE SEQUENCE [LARGE SCALE GENOMIC DNA]</scope>
    <source>
        <strain evidence="1 2">F0357</strain>
    </source>
</reference>
<protein>
    <submittedName>
        <fullName evidence="1">Uncharacterized protein</fullName>
    </submittedName>
</protein>
<dbReference type="EMBL" id="AGCJ01000072">
    <property type="protein sequence ID" value="EHM39137.1"/>
    <property type="molecule type" value="Genomic_DNA"/>
</dbReference>
<sequence>MIYENEIRPAQVPVTRVSPDGAELNIAAATFPRPFHIGLQYASPARGHWTIAHSPYLIPQSHQVYVCCACCLHGVVLSADEVPGGAERFSTVTVTNENIIKGNLEEMMIDGISYIIDNLPSPPRCVEGFTSCIQHFMHIDIHLVYAVLSKRYPHIDFIDGYMIPTLQRRYSPDILGRRQLMRAVQARPGRKKINFIVNYYPVDPDTELCTMLRSSGWEIGDFADCRTYEEYKDLGAGKTNIFFLENSRPAAEDMEKRLHQESLYLPLFFFL</sequence>
<dbReference type="eggNOG" id="COG2710">
    <property type="taxonomic scope" value="Bacteria"/>
</dbReference>
<name>G9YIZ5_9FIRM</name>
<dbReference type="AlphaFoldDB" id="G9YIZ5"/>
<keyword evidence="2" id="KW-1185">Reference proteome</keyword>
<comment type="caution">
    <text evidence="1">The sequence shown here is derived from an EMBL/GenBank/DDBJ whole genome shotgun (WGS) entry which is preliminary data.</text>
</comment>
<accession>G9YIZ5</accession>
<dbReference type="HOGENOM" id="CLU_1025434_0_0_9"/>